<evidence type="ECO:0000313" key="2">
    <source>
        <dbReference type="Proteomes" id="UP000484988"/>
    </source>
</evidence>
<accession>A0A6A0AVJ2</accession>
<protein>
    <submittedName>
        <fullName evidence="1">Uncharacterized protein</fullName>
    </submittedName>
</protein>
<name>A0A6A0AVJ2_9ACTN</name>
<gene>
    <name evidence="1" type="ORF">SCWH03_31930</name>
</gene>
<organism evidence="1 2">
    <name type="scientific">Streptomyces pacificus</name>
    <dbReference type="NCBI Taxonomy" id="2705029"/>
    <lineage>
        <taxon>Bacteria</taxon>
        <taxon>Bacillati</taxon>
        <taxon>Actinomycetota</taxon>
        <taxon>Actinomycetes</taxon>
        <taxon>Kitasatosporales</taxon>
        <taxon>Streptomycetaceae</taxon>
        <taxon>Streptomyces</taxon>
    </lineage>
</organism>
<keyword evidence="2" id="KW-1185">Reference proteome</keyword>
<proteinExistence type="predicted"/>
<dbReference type="EMBL" id="BLLG01000008">
    <property type="protein sequence ID" value="GFH36960.1"/>
    <property type="molecule type" value="Genomic_DNA"/>
</dbReference>
<evidence type="ECO:0000313" key="1">
    <source>
        <dbReference type="EMBL" id="GFH36960.1"/>
    </source>
</evidence>
<comment type="caution">
    <text evidence="1">The sequence shown here is derived from an EMBL/GenBank/DDBJ whole genome shotgun (WGS) entry which is preliminary data.</text>
</comment>
<dbReference type="Proteomes" id="UP000484988">
    <property type="component" value="Unassembled WGS sequence"/>
</dbReference>
<reference evidence="1 2" key="1">
    <citation type="submission" date="2020-02" db="EMBL/GenBank/DDBJ databases">
        <title>Whole Genome Shotgun Sequence of Streptomyces sp. strain CWH03.</title>
        <authorList>
            <person name="Dohra H."/>
            <person name="Kodani S."/>
            <person name="Yamamura H."/>
        </authorList>
    </citation>
    <scope>NUCLEOTIDE SEQUENCE [LARGE SCALE GENOMIC DNA]</scope>
    <source>
        <strain evidence="1 2">CWH03</strain>
    </source>
</reference>
<sequence length="93" mass="9933">MREVVPSEVRDEPGPRIVGEGELRTGALFLGVPYADGRPVGGDLDALAAFAAAVRALEPDEAYGLFGDHGFPSNLSIRARDSRGVRAWARMLP</sequence>
<dbReference type="AlphaFoldDB" id="A0A6A0AVJ2"/>